<evidence type="ECO:0000313" key="1">
    <source>
        <dbReference type="EMBL" id="GAA2628502.1"/>
    </source>
</evidence>
<dbReference type="Proteomes" id="UP001501509">
    <property type="component" value="Unassembled WGS sequence"/>
</dbReference>
<keyword evidence="2" id="KW-1185">Reference proteome</keyword>
<gene>
    <name evidence="1" type="ORF">GCM10010411_77250</name>
</gene>
<sequence length="108" mass="10758">MLDEPGLLEVLELPPMDRELLSEVIMAGCVKGWTGHLPARSSGGAVVSSDSSVIAFTIAGGAMPSSAYRSAGRASGPSHGSLSVMWALAAATASVSSGDLGATAAPWS</sequence>
<reference evidence="1 2" key="1">
    <citation type="journal article" date="2019" name="Int. J. Syst. Evol. Microbiol.">
        <title>The Global Catalogue of Microorganisms (GCM) 10K type strain sequencing project: providing services to taxonomists for standard genome sequencing and annotation.</title>
        <authorList>
            <consortium name="The Broad Institute Genomics Platform"/>
            <consortium name="The Broad Institute Genome Sequencing Center for Infectious Disease"/>
            <person name="Wu L."/>
            <person name="Ma J."/>
        </authorList>
    </citation>
    <scope>NUCLEOTIDE SEQUENCE [LARGE SCALE GENOMIC DNA]</scope>
    <source>
        <strain evidence="1 2">JCM 6833</strain>
    </source>
</reference>
<organism evidence="1 2">
    <name type="scientific">Actinomadura fulvescens</name>
    <dbReference type="NCBI Taxonomy" id="46160"/>
    <lineage>
        <taxon>Bacteria</taxon>
        <taxon>Bacillati</taxon>
        <taxon>Actinomycetota</taxon>
        <taxon>Actinomycetes</taxon>
        <taxon>Streptosporangiales</taxon>
        <taxon>Thermomonosporaceae</taxon>
        <taxon>Actinomadura</taxon>
    </lineage>
</organism>
<name>A0ABN3QKD1_9ACTN</name>
<evidence type="ECO:0000313" key="2">
    <source>
        <dbReference type="Proteomes" id="UP001501509"/>
    </source>
</evidence>
<comment type="caution">
    <text evidence="1">The sequence shown here is derived from an EMBL/GenBank/DDBJ whole genome shotgun (WGS) entry which is preliminary data.</text>
</comment>
<accession>A0ABN3QKD1</accession>
<protein>
    <submittedName>
        <fullName evidence="1">Uncharacterized protein</fullName>
    </submittedName>
</protein>
<proteinExistence type="predicted"/>
<dbReference type="EMBL" id="BAAATD010000014">
    <property type="protein sequence ID" value="GAA2628502.1"/>
    <property type="molecule type" value="Genomic_DNA"/>
</dbReference>